<dbReference type="GO" id="GO:0005634">
    <property type="term" value="C:nucleus"/>
    <property type="evidence" value="ECO:0007669"/>
    <property type="project" value="UniProtKB-SubCell"/>
</dbReference>
<feature type="compositionally biased region" description="Polar residues" evidence="3">
    <location>
        <begin position="315"/>
        <end position="335"/>
    </location>
</feature>
<evidence type="ECO:0000256" key="3">
    <source>
        <dbReference type="SAM" id="MobiDB-lite"/>
    </source>
</evidence>
<dbReference type="OrthoDB" id="5600002at2759"/>
<proteinExistence type="predicted"/>
<protein>
    <recommendedName>
        <fullName evidence="6">LisH domain-containing protein</fullName>
    </recommendedName>
</protein>
<comment type="caution">
    <text evidence="4">The sequence shown here is derived from an EMBL/GenBank/DDBJ whole genome shotgun (WGS) entry which is preliminary data.</text>
</comment>
<dbReference type="PANTHER" id="PTHR12610:SF12">
    <property type="entry name" value="SEQUENCE-SPECIFIC SINGLE-STRANDED DNA-BINDING PROTEIN, ISOFORM D"/>
    <property type="match status" value="1"/>
</dbReference>
<organism evidence="4 5">
    <name type="scientific">Dactylonectria macrodidyma</name>
    <dbReference type="NCBI Taxonomy" id="307937"/>
    <lineage>
        <taxon>Eukaryota</taxon>
        <taxon>Fungi</taxon>
        <taxon>Dikarya</taxon>
        <taxon>Ascomycota</taxon>
        <taxon>Pezizomycotina</taxon>
        <taxon>Sordariomycetes</taxon>
        <taxon>Hypocreomycetidae</taxon>
        <taxon>Hypocreales</taxon>
        <taxon>Nectriaceae</taxon>
        <taxon>Dactylonectria</taxon>
    </lineage>
</organism>
<feature type="region of interest" description="Disordered" evidence="3">
    <location>
        <begin position="172"/>
        <end position="234"/>
    </location>
</feature>
<accession>A0A9P9E5E4</accession>
<comment type="subcellular location">
    <subcellularLocation>
        <location evidence="1">Nucleus</location>
    </subcellularLocation>
</comment>
<evidence type="ECO:0000256" key="1">
    <source>
        <dbReference type="ARBA" id="ARBA00004123"/>
    </source>
</evidence>
<reference evidence="4" key="1">
    <citation type="journal article" date="2021" name="Nat. Commun.">
        <title>Genetic determinants of endophytism in the Arabidopsis root mycobiome.</title>
        <authorList>
            <person name="Mesny F."/>
            <person name="Miyauchi S."/>
            <person name="Thiergart T."/>
            <person name="Pickel B."/>
            <person name="Atanasova L."/>
            <person name="Karlsson M."/>
            <person name="Huettel B."/>
            <person name="Barry K.W."/>
            <person name="Haridas S."/>
            <person name="Chen C."/>
            <person name="Bauer D."/>
            <person name="Andreopoulos W."/>
            <person name="Pangilinan J."/>
            <person name="LaButti K."/>
            <person name="Riley R."/>
            <person name="Lipzen A."/>
            <person name="Clum A."/>
            <person name="Drula E."/>
            <person name="Henrissat B."/>
            <person name="Kohler A."/>
            <person name="Grigoriev I.V."/>
            <person name="Martin F.M."/>
            <person name="Hacquard S."/>
        </authorList>
    </citation>
    <scope>NUCLEOTIDE SEQUENCE</scope>
    <source>
        <strain evidence="4">MPI-CAGE-AT-0147</strain>
    </source>
</reference>
<name>A0A9P9E5E4_9HYPO</name>
<feature type="region of interest" description="Disordered" evidence="3">
    <location>
        <begin position="315"/>
        <end position="415"/>
    </location>
</feature>
<feature type="compositionally biased region" description="Basic and acidic residues" evidence="3">
    <location>
        <begin position="186"/>
        <end position="197"/>
    </location>
</feature>
<feature type="compositionally biased region" description="Low complexity" evidence="3">
    <location>
        <begin position="386"/>
        <end position="396"/>
    </location>
</feature>
<gene>
    <name evidence="4" type="ORF">EDB81DRAFT_695780</name>
</gene>
<evidence type="ECO:0000313" key="4">
    <source>
        <dbReference type="EMBL" id="KAH7132759.1"/>
    </source>
</evidence>
<feature type="region of interest" description="Disordered" evidence="3">
    <location>
        <begin position="1"/>
        <end position="20"/>
    </location>
</feature>
<sequence>MNNCAVAPHGAPRQRRENDSKRTQLNTYIYEYFLHYGMLDCAYAILNADSGVKAKKHSPGSPHDDKGGWLRNALSGESIETGLDSKHLELLPAPNVPNLSPEGCFLYEWFSLFWDMFNAQKDECESSEVNQYASYTQQNKLTSNASCLQAEGSSLPPHAPDGTTLNTFYSPSEMGEGDMTPGTSGARHDTSGLRRNDGVPGGRGVQGSPRGPRRFQQPALQGGGPGVSPNAANQMNRGTQQVNITGIGGINGNMAAVPTNGWTGLHRSHPSQQFNGQTIRQQVTATQAQCQQQGQTGQNGLVQWQGDSNENQIPQAAQTRVQSTPQERSVASSSAPAKENDSARSRSTTPSSPQTTKAAPPTLSRSNKGARKKGTAPKKVTKNIKSKTAAQKTSKSNLNSGATPAAKIAPGPPPVNPVNLKEAQNTGPAQVVPTKQPAAPLPLAPAPIVARPHDDLAQNMTFSMDNLDMTDFGSMDFAILSTSDDGLHDFDFDSFLQISAEETGGSHLNYAPFDMDTGEIDRD</sequence>
<dbReference type="EMBL" id="JAGMUV010000016">
    <property type="protein sequence ID" value="KAH7132759.1"/>
    <property type="molecule type" value="Genomic_DNA"/>
</dbReference>
<keyword evidence="2" id="KW-0539">Nucleus</keyword>
<evidence type="ECO:0008006" key="6">
    <source>
        <dbReference type="Google" id="ProtNLM"/>
    </source>
</evidence>
<dbReference type="GO" id="GO:0045944">
    <property type="term" value="P:positive regulation of transcription by RNA polymerase II"/>
    <property type="evidence" value="ECO:0007669"/>
    <property type="project" value="TreeGrafter"/>
</dbReference>
<dbReference type="AlphaFoldDB" id="A0A9P9E5E4"/>
<keyword evidence="5" id="KW-1185">Reference proteome</keyword>
<feature type="compositionally biased region" description="Basic residues" evidence="3">
    <location>
        <begin position="368"/>
        <end position="385"/>
    </location>
</feature>
<dbReference type="PANTHER" id="PTHR12610">
    <property type="entry name" value="SINGLE STRANDED DNA BINDING PROTEIN"/>
    <property type="match status" value="1"/>
</dbReference>
<evidence type="ECO:0000256" key="2">
    <source>
        <dbReference type="ARBA" id="ARBA00023242"/>
    </source>
</evidence>
<feature type="compositionally biased region" description="Low complexity" evidence="3">
    <location>
        <begin position="345"/>
        <end position="362"/>
    </location>
</feature>
<dbReference type="Proteomes" id="UP000738349">
    <property type="component" value="Unassembled WGS sequence"/>
</dbReference>
<evidence type="ECO:0000313" key="5">
    <source>
        <dbReference type="Proteomes" id="UP000738349"/>
    </source>
</evidence>